<comment type="cofactor">
    <cofactor evidence="13">
        <name>Mg(2+)</name>
        <dbReference type="ChEBI" id="CHEBI:18420"/>
    </cofactor>
</comment>
<evidence type="ECO:0000256" key="4">
    <source>
        <dbReference type="ARBA" id="ARBA00022801"/>
    </source>
</evidence>
<dbReference type="Gene3D" id="1.10.274.50">
    <property type="match status" value="1"/>
</dbReference>
<comment type="catalytic activity">
    <reaction evidence="12 13">
        <text>ATP + H2O = ADP + phosphate + H(+)</text>
        <dbReference type="Rhea" id="RHEA:13065"/>
        <dbReference type="ChEBI" id="CHEBI:15377"/>
        <dbReference type="ChEBI" id="CHEBI:15378"/>
        <dbReference type="ChEBI" id="CHEBI:30616"/>
        <dbReference type="ChEBI" id="CHEBI:43474"/>
        <dbReference type="ChEBI" id="CHEBI:456216"/>
        <dbReference type="EC" id="5.6.2.4"/>
    </reaction>
</comment>
<feature type="domain" description="UvrD-like helicase C-terminal" evidence="17">
    <location>
        <begin position="567"/>
        <end position="873"/>
    </location>
</feature>
<keyword evidence="8 13" id="KW-0238">DNA-binding</keyword>
<comment type="caution">
    <text evidence="18">The sequence shown here is derived from an EMBL/GenBank/DDBJ whole genome shotgun (WGS) entry which is preliminary data.</text>
</comment>
<evidence type="ECO:0000256" key="5">
    <source>
        <dbReference type="ARBA" id="ARBA00022806"/>
    </source>
</evidence>
<keyword evidence="2 13" id="KW-0547">Nucleotide-binding</keyword>
<evidence type="ECO:0000256" key="1">
    <source>
        <dbReference type="ARBA" id="ARBA00022722"/>
    </source>
</evidence>
<dbReference type="InterPro" id="IPR027417">
    <property type="entry name" value="P-loop_NTPase"/>
</dbReference>
<feature type="region of interest" description="Disordered" evidence="15">
    <location>
        <begin position="490"/>
        <end position="511"/>
    </location>
</feature>
<evidence type="ECO:0000256" key="6">
    <source>
        <dbReference type="ARBA" id="ARBA00022839"/>
    </source>
</evidence>
<keyword evidence="7 13" id="KW-0067">ATP-binding</keyword>
<dbReference type="Pfam" id="PF00580">
    <property type="entry name" value="UvrD-helicase"/>
    <property type="match status" value="1"/>
</dbReference>
<dbReference type="InterPro" id="IPR038726">
    <property type="entry name" value="PDDEXK_AddAB-type"/>
</dbReference>
<keyword evidence="1 13" id="KW-0540">Nuclease</keyword>
<protein>
    <recommendedName>
        <fullName evidence="13">ATP-dependent helicase/nuclease subunit A</fullName>
        <ecNumber evidence="13">3.1.-.-</ecNumber>
        <ecNumber evidence="13">5.6.2.4</ecNumber>
    </recommendedName>
    <alternativeName>
        <fullName evidence="13">ATP-dependent helicase/nuclease AddA</fullName>
    </alternativeName>
    <alternativeName>
        <fullName evidence="13">DNA 3'-5' helicase AddA</fullName>
    </alternativeName>
</protein>
<evidence type="ECO:0000259" key="17">
    <source>
        <dbReference type="PROSITE" id="PS51217"/>
    </source>
</evidence>
<dbReference type="EC" id="5.6.2.4" evidence="13"/>
<keyword evidence="3 13" id="KW-0227">DNA damage</keyword>
<dbReference type="SUPFAM" id="SSF52980">
    <property type="entry name" value="Restriction endonuclease-like"/>
    <property type="match status" value="1"/>
</dbReference>
<evidence type="ECO:0000259" key="16">
    <source>
        <dbReference type="PROSITE" id="PS51198"/>
    </source>
</evidence>
<comment type="function">
    <text evidence="13">The heterodimer acts as both an ATP-dependent DNA helicase and an ATP-dependent, dual-direction single-stranded exonuclease. Recognizes the chi site generating a DNA molecule suitable for the initiation of homologous recombination. The AddA nuclease domain is required for chi fragment generation; this subunit has the helicase and 3' -&gt; 5' nuclease activities.</text>
</comment>
<evidence type="ECO:0000256" key="13">
    <source>
        <dbReference type="HAMAP-Rule" id="MF_01451"/>
    </source>
</evidence>
<dbReference type="InterPro" id="IPR014152">
    <property type="entry name" value="AddA"/>
</dbReference>
<gene>
    <name evidence="13" type="primary">addA</name>
    <name evidence="18" type="ORF">ACFFJ8_29375</name>
</gene>
<dbReference type="SUPFAM" id="SSF52540">
    <property type="entry name" value="P-loop containing nucleoside triphosphate hydrolases"/>
    <property type="match status" value="1"/>
</dbReference>
<comment type="subunit">
    <text evidence="13">Heterodimer of AddA and AddB/RexB.</text>
</comment>
<evidence type="ECO:0000256" key="8">
    <source>
        <dbReference type="ARBA" id="ARBA00023125"/>
    </source>
</evidence>
<organism evidence="18 19">
    <name type="scientific">Paenibacillus mendelii</name>
    <dbReference type="NCBI Taxonomy" id="206163"/>
    <lineage>
        <taxon>Bacteria</taxon>
        <taxon>Bacillati</taxon>
        <taxon>Bacillota</taxon>
        <taxon>Bacilli</taxon>
        <taxon>Bacillales</taxon>
        <taxon>Paenibacillaceae</taxon>
        <taxon>Paenibacillus</taxon>
    </lineage>
</organism>
<keyword evidence="10 13" id="KW-0413">Isomerase</keyword>
<evidence type="ECO:0000256" key="11">
    <source>
        <dbReference type="ARBA" id="ARBA00034617"/>
    </source>
</evidence>
<keyword evidence="19" id="KW-1185">Reference proteome</keyword>
<dbReference type="HAMAP" id="MF_01451">
    <property type="entry name" value="AddA"/>
    <property type="match status" value="1"/>
</dbReference>
<dbReference type="Gene3D" id="3.90.320.10">
    <property type="match status" value="1"/>
</dbReference>
<dbReference type="EMBL" id="JBHLVF010000041">
    <property type="protein sequence ID" value="MFC0395466.1"/>
    <property type="molecule type" value="Genomic_DNA"/>
</dbReference>
<dbReference type="PROSITE" id="PS51198">
    <property type="entry name" value="UVRD_HELICASE_ATP_BIND"/>
    <property type="match status" value="1"/>
</dbReference>
<dbReference type="Proteomes" id="UP001589818">
    <property type="component" value="Unassembled WGS sequence"/>
</dbReference>
<comment type="catalytic activity">
    <reaction evidence="11 13">
        <text>Couples ATP hydrolysis with the unwinding of duplex DNA by translocating in the 3'-5' direction.</text>
        <dbReference type="EC" id="5.6.2.4"/>
    </reaction>
</comment>
<dbReference type="PROSITE" id="PS51217">
    <property type="entry name" value="UVRD_HELICASE_CTER"/>
    <property type="match status" value="1"/>
</dbReference>
<keyword evidence="6 13" id="KW-0269">Exonuclease</keyword>
<evidence type="ECO:0000313" key="18">
    <source>
        <dbReference type="EMBL" id="MFC0395466.1"/>
    </source>
</evidence>
<evidence type="ECO:0000256" key="10">
    <source>
        <dbReference type="ARBA" id="ARBA00023235"/>
    </source>
</evidence>
<evidence type="ECO:0000256" key="15">
    <source>
        <dbReference type="SAM" id="MobiDB-lite"/>
    </source>
</evidence>
<evidence type="ECO:0000256" key="9">
    <source>
        <dbReference type="ARBA" id="ARBA00023204"/>
    </source>
</evidence>
<dbReference type="PANTHER" id="PTHR11070:SF48">
    <property type="entry name" value="ATP-DEPENDENT HELICASE_NUCLEASE SUBUNIT A"/>
    <property type="match status" value="1"/>
</dbReference>
<sequence length="1419" mass="157974">MITAGYPKKPEGSTWTDDQWKAIVTDGSNILVAAAAGSGKTAVLVERIIRKITADTDVDRLLVATFTKAAAAEMKERIRIALEKELDKQPESEHLRRQLALMGRASITTLHSFCLDVIRKYYSLIGLDPGFRIANQTEAELLRMDVLDALFEERYAEAEEHDTGFTELVERFGGERGDEPLYALVMRLYLFSQSHPWPAVWLEETAASFEVADAAELGRTEWVASLAGNVRLALDGAERLLRQALDVTMLPGGPDAYAVTLEEDLTVVRALINRVNSAPWELWHEAFAAAGFGKLKSQRGDSVDKALQEQAKALRDMAKEVIANLQDELFVRSPEEFAAELREMAPLMHTLAGLAREFGLRFEAAKREKGLIDFGDMEHYCLRILRDPASTPGSAVPSAAALEYQAQFDEILLDEYQDTNMVQEAIVTLIARSGAGNRFMVGDVKQSIYRFRLAEPNLFLRKYKAYGTQDNNRLAKTNLDEAVMDGAAGNSEASAQAAHGGSTDAPGDDEKGIRIDLARNFRSRKEVVEGTNGVFRAIMRETVAEMDYDRRAELVCGAAYPPAGEGGSPARYAIEFALLDRGSGSDEPSAEQETADSLHDEQPEPVEDLQSVQLEARWIANRILQLKGMETPLTASAEAPFEPYDGKRGRKRALAWRDIVILLRADKQWAPVIIEELQASGIPAYAELSSGYFEATEVETMLSLLRVIDNPYQDIPLAGALRSPIVGLTGEELALIRIAAGRLSYYDAVCKAEGDPSLPLETRRKLSDFLIRLERWREEARQGALAELMWRIFRETGYYDLVGGMPGGLQRQANLRALHDRARQYEATSLRGLFRFLRFIDRMRESGGDLGTARALGEQEDVVRIMSIHKSKGLEFPVVFIAGLGKLFNRQDLNSPFLMHKQLGFGPRFVDTDLRVSYPTLPYLAIRERLRMETLAEEMRILYVALTRPKEKMFLVGTAADAAKQLQRWQSSLDAEGELPDFRLAQAKRFLDWIGPLAMREGIPLAIYEMNDESEISEAERARTYDGSISHAGEDGSTGEDEGIDLPAAGNVVPLAPSDPFHEWKKGVVPASLLGLEAAAAVQTDEAAEAEFADRLQAVHELVPIFESPEEAEEIERRLTWQYPYRTATVIPAKTSVTEMKRLHAQADIDEQAEFLQPDFPAAGTPARESNDAANSWQDHQDLYAGPDLPVEQVEQVEFLFGESFESAAASETEAISKSVPFVTASGGGEYTFRLRRPKFMEEAALTAAERGTVSHLVMQHIPLQGQVDQQTVLETVHSLQERRMLTALQAGAVDPESVAAFFREAVGKRLLKAGWVRRETPFSCTFPAERVYPDAVESLSGEPILIQGVIDCLFRDEQGLVLLDYKTDRITMKQWDKAAERHRFQLTLYAEAVMRILGEPVDACYVYFFDGGRAVQLF</sequence>
<dbReference type="InterPro" id="IPR011335">
    <property type="entry name" value="Restrct_endonuc-II-like"/>
</dbReference>
<keyword evidence="9 13" id="KW-0234">DNA repair</keyword>
<evidence type="ECO:0000256" key="12">
    <source>
        <dbReference type="ARBA" id="ARBA00048988"/>
    </source>
</evidence>
<dbReference type="InterPro" id="IPR000212">
    <property type="entry name" value="DNA_helicase_UvrD/REP"/>
</dbReference>
<keyword evidence="4 13" id="KW-0378">Hydrolase</keyword>
<evidence type="ECO:0000256" key="7">
    <source>
        <dbReference type="ARBA" id="ARBA00022840"/>
    </source>
</evidence>
<feature type="domain" description="UvrD-like helicase ATP-binding" evidence="16">
    <location>
        <begin position="13"/>
        <end position="524"/>
    </location>
</feature>
<evidence type="ECO:0000256" key="3">
    <source>
        <dbReference type="ARBA" id="ARBA00022763"/>
    </source>
</evidence>
<dbReference type="Pfam" id="PF13361">
    <property type="entry name" value="UvrD_C"/>
    <property type="match status" value="2"/>
</dbReference>
<evidence type="ECO:0000256" key="2">
    <source>
        <dbReference type="ARBA" id="ARBA00022741"/>
    </source>
</evidence>
<dbReference type="RefSeq" id="WP_256555066.1">
    <property type="nucleotide sequence ID" value="NZ_JANHOF010000001.1"/>
</dbReference>
<feature type="region of interest" description="Disordered" evidence="15">
    <location>
        <begin position="582"/>
        <end position="607"/>
    </location>
</feature>
<keyword evidence="5 13" id="KW-0347">Helicase</keyword>
<dbReference type="EC" id="3.1.-.-" evidence="13"/>
<proteinExistence type="inferred from homology"/>
<reference evidence="18 19" key="1">
    <citation type="submission" date="2024-09" db="EMBL/GenBank/DDBJ databases">
        <authorList>
            <person name="Sun Q."/>
            <person name="Mori K."/>
        </authorList>
    </citation>
    <scope>NUCLEOTIDE SEQUENCE [LARGE SCALE GENOMIC DNA]</scope>
    <source>
        <strain evidence="18 19">CCM 4839</strain>
    </source>
</reference>
<dbReference type="InterPro" id="IPR014017">
    <property type="entry name" value="DNA_helicase_UvrD-like_C"/>
</dbReference>
<dbReference type="Gene3D" id="3.40.50.300">
    <property type="entry name" value="P-loop containing nucleotide triphosphate hydrolases"/>
    <property type="match status" value="4"/>
</dbReference>
<dbReference type="Pfam" id="PF12705">
    <property type="entry name" value="PDDEXK_1"/>
    <property type="match status" value="1"/>
</dbReference>
<dbReference type="InterPro" id="IPR011604">
    <property type="entry name" value="PDDEXK-like_dom_sf"/>
</dbReference>
<evidence type="ECO:0000256" key="14">
    <source>
        <dbReference type="PROSITE-ProRule" id="PRU00560"/>
    </source>
</evidence>
<evidence type="ECO:0000313" key="19">
    <source>
        <dbReference type="Proteomes" id="UP001589818"/>
    </source>
</evidence>
<dbReference type="InterPro" id="IPR014016">
    <property type="entry name" value="UvrD-like_ATP-bd"/>
</dbReference>
<dbReference type="PANTHER" id="PTHR11070">
    <property type="entry name" value="UVRD / RECB / PCRA DNA HELICASE FAMILY MEMBER"/>
    <property type="match status" value="1"/>
</dbReference>
<name>A0ABV6JHT3_9BACL</name>
<feature type="binding site" evidence="14">
    <location>
        <begin position="34"/>
        <end position="41"/>
    </location>
    <ligand>
        <name>ATP</name>
        <dbReference type="ChEBI" id="CHEBI:30616"/>
    </ligand>
</feature>
<accession>A0ABV6JHT3</accession>
<comment type="similarity">
    <text evidence="13">Belongs to the helicase family. AddA subfamily.</text>
</comment>